<keyword evidence="5" id="KW-0479">Metal-binding</keyword>
<dbReference type="SUPFAM" id="SSF47473">
    <property type="entry name" value="EF-hand"/>
    <property type="match status" value="2"/>
</dbReference>
<feature type="domain" description="EF-hand" evidence="17">
    <location>
        <begin position="79"/>
        <end position="114"/>
    </location>
</feature>
<dbReference type="RefSeq" id="XP_011133137.1">
    <property type="nucleotide sequence ID" value="XM_011134835.1"/>
</dbReference>
<feature type="domain" description="Protein kinase" evidence="16">
    <location>
        <begin position="190"/>
        <end position="499"/>
    </location>
</feature>
<evidence type="ECO:0000256" key="15">
    <source>
        <dbReference type="SAM" id="MobiDB-lite"/>
    </source>
</evidence>
<dbReference type="Gene3D" id="1.10.238.10">
    <property type="entry name" value="EF-hand"/>
    <property type="match status" value="2"/>
</dbReference>
<gene>
    <name evidence="18" type="ORF">GNI_164140</name>
</gene>
<dbReference type="InterPro" id="IPR000719">
    <property type="entry name" value="Prot_kinase_dom"/>
</dbReference>
<sequence>MGNGRRDNDHGNGHHEHGRHDNGYDPERSDSDWEDQERLEEEIDEGELTSRRPSTSSRPPPPPDVIRAKLQKTLDDKAEFFRVAKDAFYQFDRDNDDYLDFEETQRLVKRLCDNLSVPEVDQDTLTRVFNKYDEDKLGGLTMDQFAQFYWRLLWNVRDKYYSDRQVQIRRENYIGHFVNMRKDFNIYERYEFRRKIGEGGFGVVHLVYDRILNLICVCKTIDKSILGEGSTEIESEIQSLKSLDHPNIIKVYDVYDTEDYVYILMEYCNGGELTKLINDSMARGKLLNELFVCHIIYQLINSINYIHQHGIVHKDIKPDNIMFATHSIGFKNSDKNNSSGGNHHHSTSSGNHSSSSGGNHSDDNHDGDDNIIMSVGFIRSLSIKVIDFGLSEFFNHEKYIMTAGGTVLYMAPEVFKFRMNSKCDIWSIGCLLYVLLSGHLPFNGSDFRIIKHKILSEEPNYKAHCGHVSLRALDMIKQCLQKDHHKRPSAKLLLKHKWFRLLNSSTAQLMDDDPRHHPRHHQPLPIINREIKLNFRKFTKQADIKLALINMMAHHLDWRDTRVQQISRLFNDLDRDHNGVLSADELRRALTLEPCPLEPWDINMVLQALDVNNDGTISYTEFLAAAYTWKLSEINLVYSAFNKLDTDQDGKIQTEDLALLLLGYDPGLQGPDKPTDHDLTKAQLTTKKKLKKSINDIDTNHDGIIDWDEFATYITK</sequence>
<dbReference type="GO" id="GO:0005524">
    <property type="term" value="F:ATP binding"/>
    <property type="evidence" value="ECO:0007669"/>
    <property type="project" value="UniProtKB-UniRule"/>
</dbReference>
<dbReference type="GeneID" id="22915679"/>
<dbReference type="PROSITE" id="PS00018">
    <property type="entry name" value="EF_HAND_1"/>
    <property type="match status" value="3"/>
</dbReference>
<evidence type="ECO:0000256" key="9">
    <source>
        <dbReference type="ARBA" id="ARBA00022837"/>
    </source>
</evidence>
<dbReference type="EC" id="2.7.11.1" evidence="2"/>
<dbReference type="InterPro" id="IPR011009">
    <property type="entry name" value="Kinase-like_dom_sf"/>
</dbReference>
<feature type="binding site" evidence="14">
    <location>
        <position position="219"/>
    </location>
    <ligand>
        <name>ATP</name>
        <dbReference type="ChEBI" id="CHEBI:30616"/>
    </ligand>
</feature>
<dbReference type="VEuPathDB" id="CryptoDB:GNI_164140"/>
<organism evidence="18 19">
    <name type="scientific">Gregarina niphandrodes</name>
    <name type="common">Septate eugregarine</name>
    <dbReference type="NCBI Taxonomy" id="110365"/>
    <lineage>
        <taxon>Eukaryota</taxon>
        <taxon>Sar</taxon>
        <taxon>Alveolata</taxon>
        <taxon>Apicomplexa</taxon>
        <taxon>Conoidasida</taxon>
        <taxon>Gregarinasina</taxon>
        <taxon>Eugregarinorida</taxon>
        <taxon>Gregarinidae</taxon>
        <taxon>Gregarina</taxon>
    </lineage>
</organism>
<dbReference type="EMBL" id="AFNH02001224">
    <property type="protein sequence ID" value="EZG43634.1"/>
    <property type="molecule type" value="Genomic_DNA"/>
</dbReference>
<accession>A0A023AY99</accession>
<dbReference type="PROSITE" id="PS50011">
    <property type="entry name" value="PROTEIN_KINASE_DOM"/>
    <property type="match status" value="1"/>
</dbReference>
<dbReference type="InterPro" id="IPR011992">
    <property type="entry name" value="EF-hand-dom_pair"/>
</dbReference>
<evidence type="ECO:0000256" key="2">
    <source>
        <dbReference type="ARBA" id="ARBA00012513"/>
    </source>
</evidence>
<evidence type="ECO:0000256" key="10">
    <source>
        <dbReference type="ARBA" id="ARBA00022840"/>
    </source>
</evidence>
<dbReference type="PANTHER" id="PTHR24349">
    <property type="entry name" value="SERINE/THREONINE-PROTEIN KINASE"/>
    <property type="match status" value="1"/>
</dbReference>
<dbReference type="SMART" id="SM00220">
    <property type="entry name" value="S_TKc"/>
    <property type="match status" value="1"/>
</dbReference>
<dbReference type="GO" id="GO:0004674">
    <property type="term" value="F:protein serine/threonine kinase activity"/>
    <property type="evidence" value="ECO:0007669"/>
    <property type="project" value="UniProtKB-KW"/>
</dbReference>
<keyword evidence="4" id="KW-0808">Transferase</keyword>
<dbReference type="GO" id="GO:0005509">
    <property type="term" value="F:calcium ion binding"/>
    <property type="evidence" value="ECO:0007669"/>
    <property type="project" value="InterPro"/>
</dbReference>
<evidence type="ECO:0000259" key="16">
    <source>
        <dbReference type="PROSITE" id="PS50011"/>
    </source>
</evidence>
<keyword evidence="7 14" id="KW-0547">Nucleotide-binding</keyword>
<dbReference type="OMA" id="RRENYIG"/>
<evidence type="ECO:0000256" key="12">
    <source>
        <dbReference type="ARBA" id="ARBA00047899"/>
    </source>
</evidence>
<feature type="domain" description="EF-hand" evidence="17">
    <location>
        <begin position="685"/>
        <end position="716"/>
    </location>
</feature>
<evidence type="ECO:0000313" key="19">
    <source>
        <dbReference type="Proteomes" id="UP000019763"/>
    </source>
</evidence>
<evidence type="ECO:0000256" key="4">
    <source>
        <dbReference type="ARBA" id="ARBA00022679"/>
    </source>
</evidence>
<feature type="domain" description="EF-hand" evidence="17">
    <location>
        <begin position="561"/>
        <end position="596"/>
    </location>
</feature>
<keyword evidence="10 14" id="KW-0067">ATP-binding</keyword>
<evidence type="ECO:0000313" key="18">
    <source>
        <dbReference type="EMBL" id="EZG43634.1"/>
    </source>
</evidence>
<evidence type="ECO:0000256" key="8">
    <source>
        <dbReference type="ARBA" id="ARBA00022777"/>
    </source>
</evidence>
<keyword evidence="3" id="KW-0723">Serine/threonine-protein kinase</keyword>
<dbReference type="Proteomes" id="UP000019763">
    <property type="component" value="Unassembled WGS sequence"/>
</dbReference>
<dbReference type="OrthoDB" id="424326at2759"/>
<dbReference type="PROSITE" id="PS00107">
    <property type="entry name" value="PROTEIN_KINASE_ATP"/>
    <property type="match status" value="1"/>
</dbReference>
<evidence type="ECO:0000256" key="13">
    <source>
        <dbReference type="ARBA" id="ARBA00048679"/>
    </source>
</evidence>
<proteinExistence type="inferred from homology"/>
<dbReference type="SUPFAM" id="SSF56112">
    <property type="entry name" value="Protein kinase-like (PK-like)"/>
    <property type="match status" value="1"/>
</dbReference>
<evidence type="ECO:0000256" key="6">
    <source>
        <dbReference type="ARBA" id="ARBA00022737"/>
    </source>
</evidence>
<dbReference type="PROSITE" id="PS50222">
    <property type="entry name" value="EF_HAND_2"/>
    <property type="match status" value="4"/>
</dbReference>
<dbReference type="FunFam" id="3.30.200.20:FF:000315">
    <property type="entry name" value="Calcium-dependent protein kinase 3"/>
    <property type="match status" value="1"/>
</dbReference>
<dbReference type="AlphaFoldDB" id="A0A023AY99"/>
<evidence type="ECO:0000256" key="11">
    <source>
        <dbReference type="ARBA" id="ARBA00024334"/>
    </source>
</evidence>
<dbReference type="PROSITE" id="PS00108">
    <property type="entry name" value="PROTEIN_KINASE_ST"/>
    <property type="match status" value="1"/>
</dbReference>
<dbReference type="InterPro" id="IPR002048">
    <property type="entry name" value="EF_hand_dom"/>
</dbReference>
<dbReference type="InterPro" id="IPR008271">
    <property type="entry name" value="Ser/Thr_kinase_AS"/>
</dbReference>
<protein>
    <recommendedName>
        <fullName evidence="2">non-specific serine/threonine protein kinase</fullName>
        <ecNumber evidence="2">2.7.11.1</ecNumber>
    </recommendedName>
</protein>
<dbReference type="Pfam" id="PF13499">
    <property type="entry name" value="EF-hand_7"/>
    <property type="match status" value="3"/>
</dbReference>
<evidence type="ECO:0000259" key="17">
    <source>
        <dbReference type="PROSITE" id="PS50222"/>
    </source>
</evidence>
<dbReference type="InterPro" id="IPR050205">
    <property type="entry name" value="CDPK_Ser/Thr_kinases"/>
</dbReference>
<dbReference type="SMART" id="SM00054">
    <property type="entry name" value="EFh"/>
    <property type="match status" value="6"/>
</dbReference>
<name>A0A023AY99_GRENI</name>
<feature type="compositionally biased region" description="Low complexity" evidence="15">
    <location>
        <begin position="335"/>
        <end position="359"/>
    </location>
</feature>
<dbReference type="Pfam" id="PF00069">
    <property type="entry name" value="Pkinase"/>
    <property type="match status" value="2"/>
</dbReference>
<comment type="caution">
    <text evidence="18">The sequence shown here is derived from an EMBL/GenBank/DDBJ whole genome shotgun (WGS) entry which is preliminary data.</text>
</comment>
<comment type="similarity">
    <text evidence="11">Belongs to the protein kinase superfamily. Ser/Thr protein kinase family. CDPK subfamily.</text>
</comment>
<feature type="domain" description="EF-hand" evidence="17">
    <location>
        <begin position="632"/>
        <end position="667"/>
    </location>
</feature>
<feature type="compositionally biased region" description="Acidic residues" evidence="15">
    <location>
        <begin position="32"/>
        <end position="47"/>
    </location>
</feature>
<keyword evidence="19" id="KW-1185">Reference proteome</keyword>
<evidence type="ECO:0000256" key="1">
    <source>
        <dbReference type="ARBA" id="ARBA00001946"/>
    </source>
</evidence>
<keyword evidence="6" id="KW-0677">Repeat</keyword>
<comment type="catalytic activity">
    <reaction evidence="13">
        <text>L-seryl-[protein] + ATP = O-phospho-L-seryl-[protein] + ADP + H(+)</text>
        <dbReference type="Rhea" id="RHEA:17989"/>
        <dbReference type="Rhea" id="RHEA-COMP:9863"/>
        <dbReference type="Rhea" id="RHEA-COMP:11604"/>
        <dbReference type="ChEBI" id="CHEBI:15378"/>
        <dbReference type="ChEBI" id="CHEBI:29999"/>
        <dbReference type="ChEBI" id="CHEBI:30616"/>
        <dbReference type="ChEBI" id="CHEBI:83421"/>
        <dbReference type="ChEBI" id="CHEBI:456216"/>
        <dbReference type="EC" id="2.7.11.1"/>
    </reaction>
</comment>
<evidence type="ECO:0000256" key="3">
    <source>
        <dbReference type="ARBA" id="ARBA00022527"/>
    </source>
</evidence>
<keyword evidence="8 18" id="KW-0418">Kinase</keyword>
<dbReference type="Gene3D" id="1.10.510.10">
    <property type="entry name" value="Transferase(Phosphotransferase) domain 1"/>
    <property type="match status" value="1"/>
</dbReference>
<dbReference type="InterPro" id="IPR017441">
    <property type="entry name" value="Protein_kinase_ATP_BS"/>
</dbReference>
<dbReference type="Gene3D" id="3.30.200.20">
    <property type="entry name" value="Phosphorylase Kinase, domain 1"/>
    <property type="match status" value="1"/>
</dbReference>
<dbReference type="eggNOG" id="KOG0032">
    <property type="taxonomic scope" value="Eukaryota"/>
</dbReference>
<feature type="compositionally biased region" description="Basic and acidic residues" evidence="15">
    <location>
        <begin position="1"/>
        <end position="31"/>
    </location>
</feature>
<reference evidence="18" key="1">
    <citation type="submission" date="2013-12" db="EMBL/GenBank/DDBJ databases">
        <authorList>
            <person name="Omoto C.K."/>
            <person name="Sibley D."/>
            <person name="Venepally P."/>
            <person name="Hadjithomas M."/>
            <person name="Karamycheva S."/>
            <person name="Brunk B."/>
            <person name="Roos D."/>
            <person name="Caler E."/>
            <person name="Lorenzi H."/>
        </authorList>
    </citation>
    <scope>NUCLEOTIDE SEQUENCE</scope>
</reference>
<evidence type="ECO:0000256" key="14">
    <source>
        <dbReference type="PROSITE-ProRule" id="PRU10141"/>
    </source>
</evidence>
<feature type="region of interest" description="Disordered" evidence="15">
    <location>
        <begin position="1"/>
        <end position="65"/>
    </location>
</feature>
<feature type="region of interest" description="Disordered" evidence="15">
    <location>
        <begin position="334"/>
        <end position="365"/>
    </location>
</feature>
<dbReference type="InterPro" id="IPR018247">
    <property type="entry name" value="EF_Hand_1_Ca_BS"/>
</dbReference>
<comment type="catalytic activity">
    <reaction evidence="12">
        <text>L-threonyl-[protein] + ATP = O-phospho-L-threonyl-[protein] + ADP + H(+)</text>
        <dbReference type="Rhea" id="RHEA:46608"/>
        <dbReference type="Rhea" id="RHEA-COMP:11060"/>
        <dbReference type="Rhea" id="RHEA-COMP:11605"/>
        <dbReference type="ChEBI" id="CHEBI:15378"/>
        <dbReference type="ChEBI" id="CHEBI:30013"/>
        <dbReference type="ChEBI" id="CHEBI:30616"/>
        <dbReference type="ChEBI" id="CHEBI:61977"/>
        <dbReference type="ChEBI" id="CHEBI:456216"/>
        <dbReference type="EC" id="2.7.11.1"/>
    </reaction>
</comment>
<comment type="cofactor">
    <cofactor evidence="1">
        <name>Mg(2+)</name>
        <dbReference type="ChEBI" id="CHEBI:18420"/>
    </cofactor>
</comment>
<evidence type="ECO:0000256" key="7">
    <source>
        <dbReference type="ARBA" id="ARBA00022741"/>
    </source>
</evidence>
<keyword evidence="9" id="KW-0106">Calcium</keyword>
<evidence type="ECO:0000256" key="5">
    <source>
        <dbReference type="ARBA" id="ARBA00022723"/>
    </source>
</evidence>